<sequence length="253" mass="27364">MNEPGYRILHGLFGGAELARLAEAAESVQRDVLAKAASGRTSVEVWPDGHRLESVDGTKLHWEPEATGTIRSLAPVSHLHPAFDALWTDPRLTGPMADLLGVAEPGPFVSKLNFKRAGVGSEFAWHQDFPFWYCCAGPAAADIATAMIYLDDAGAGNGALSVIPGSHRDGPAPRDRAEPTGLLVDASKVDASRERVLELPAGSVLMFPGTLVHRSAPNRSDRDRRTLLFCFQPAGRPQLAELRYRRELLADLP</sequence>
<organism evidence="1 2">
    <name type="scientific">Amycolatopsis albispora</name>
    <dbReference type="NCBI Taxonomy" id="1804986"/>
    <lineage>
        <taxon>Bacteria</taxon>
        <taxon>Bacillati</taxon>
        <taxon>Actinomycetota</taxon>
        <taxon>Actinomycetes</taxon>
        <taxon>Pseudonocardiales</taxon>
        <taxon>Pseudonocardiaceae</taxon>
        <taxon>Amycolatopsis</taxon>
    </lineage>
</organism>
<name>A0A344L7M3_9PSEU</name>
<dbReference type="Proteomes" id="UP000250434">
    <property type="component" value="Chromosome"/>
</dbReference>
<keyword evidence="2" id="KW-1185">Reference proteome</keyword>
<dbReference type="SUPFAM" id="SSF51197">
    <property type="entry name" value="Clavaminate synthase-like"/>
    <property type="match status" value="1"/>
</dbReference>
<evidence type="ECO:0000313" key="1">
    <source>
        <dbReference type="EMBL" id="AXB44047.1"/>
    </source>
</evidence>
<dbReference type="EMBL" id="CP015163">
    <property type="protein sequence ID" value="AXB44047.1"/>
    <property type="molecule type" value="Genomic_DNA"/>
</dbReference>
<dbReference type="InterPro" id="IPR008775">
    <property type="entry name" value="Phytyl_CoA_dOase-like"/>
</dbReference>
<dbReference type="Pfam" id="PF05721">
    <property type="entry name" value="PhyH"/>
    <property type="match status" value="1"/>
</dbReference>
<keyword evidence="1" id="KW-0223">Dioxygenase</keyword>
<reference evidence="1 2" key="1">
    <citation type="submission" date="2016-04" db="EMBL/GenBank/DDBJ databases">
        <title>Complete genome sequence and analysis of deep-sea sediment isolate, Amycolatopsis sp. WP1.</title>
        <authorList>
            <person name="Wang H."/>
            <person name="Chen S."/>
            <person name="Wu Q."/>
        </authorList>
    </citation>
    <scope>NUCLEOTIDE SEQUENCE [LARGE SCALE GENOMIC DNA]</scope>
    <source>
        <strain evidence="1 2">WP1</strain>
    </source>
</reference>
<dbReference type="OrthoDB" id="2573519at2"/>
<dbReference type="PANTHER" id="PTHR20883">
    <property type="entry name" value="PHYTANOYL-COA DIOXYGENASE DOMAIN CONTAINING 1"/>
    <property type="match status" value="1"/>
</dbReference>
<keyword evidence="1" id="KW-0560">Oxidoreductase</keyword>
<dbReference type="AlphaFoldDB" id="A0A344L7M3"/>
<evidence type="ECO:0000313" key="2">
    <source>
        <dbReference type="Proteomes" id="UP000250434"/>
    </source>
</evidence>
<proteinExistence type="predicted"/>
<gene>
    <name evidence="1" type="ORF">A4R43_17190</name>
</gene>
<dbReference type="KEGG" id="aab:A4R43_17190"/>
<protein>
    <submittedName>
        <fullName evidence="1">Phytanoyl-CoA dioxygenase</fullName>
    </submittedName>
</protein>
<dbReference type="GO" id="GO:0016706">
    <property type="term" value="F:2-oxoglutarate-dependent dioxygenase activity"/>
    <property type="evidence" value="ECO:0007669"/>
    <property type="project" value="UniProtKB-ARBA"/>
</dbReference>
<dbReference type="RefSeq" id="WP_113693285.1">
    <property type="nucleotide sequence ID" value="NZ_CP015163.1"/>
</dbReference>
<dbReference type="PANTHER" id="PTHR20883:SF48">
    <property type="entry name" value="ECTOINE DIOXYGENASE"/>
    <property type="match status" value="1"/>
</dbReference>
<dbReference type="Gene3D" id="2.60.120.620">
    <property type="entry name" value="q2cbj1_9rhob like domain"/>
    <property type="match status" value="1"/>
</dbReference>
<accession>A0A344L7M3</accession>
<dbReference type="GO" id="GO:0005506">
    <property type="term" value="F:iron ion binding"/>
    <property type="evidence" value="ECO:0007669"/>
    <property type="project" value="UniProtKB-ARBA"/>
</dbReference>